<evidence type="ECO:0000259" key="9">
    <source>
        <dbReference type="PROSITE" id="PS50109"/>
    </source>
</evidence>
<evidence type="ECO:0000313" key="11">
    <source>
        <dbReference type="Proteomes" id="UP000537326"/>
    </source>
</evidence>
<dbReference type="GO" id="GO:0000155">
    <property type="term" value="F:phosphorelay sensor kinase activity"/>
    <property type="evidence" value="ECO:0007669"/>
    <property type="project" value="InterPro"/>
</dbReference>
<dbReference type="PRINTS" id="PR00344">
    <property type="entry name" value="BCTRLSENSOR"/>
</dbReference>
<proteinExistence type="predicted"/>
<sequence length="346" mass="36296">MSQHAHAPHAALHAGPTAGPVPPVDQPLDALLDGLVVVSATGLVLQANRAARESYGLHPFRSLPGVLAHRWLQAQAASYGERQAGDVALPGPAGEVVVSVTATRLADAGRTVLVLRDVTDEREQVDALSAFAGVVAHDLRGPIAAMVGWSETALDRLLEGPVADPVEVAALVSRLHHGAQRLDRMVANLLLHATCRDRTLHAAPVDLEAVVEEVADARDVRRWVELREVPKVNGDAPMLQHLMDNLVGNAVKFVAAGVEPHVVVGGVLEGPDVTVTVTDNGIGIPAGMREQVFQRFERVPGTGLGGTGMGLSICRTIVQRHGGAIRVDDGPDGVGARFTVRLPAAA</sequence>
<evidence type="ECO:0000256" key="7">
    <source>
        <dbReference type="ARBA" id="ARBA00023012"/>
    </source>
</evidence>
<evidence type="ECO:0000256" key="3">
    <source>
        <dbReference type="ARBA" id="ARBA00012438"/>
    </source>
</evidence>
<dbReference type="CDD" id="cd00082">
    <property type="entry name" value="HisKA"/>
    <property type="match status" value="1"/>
</dbReference>
<dbReference type="EMBL" id="JACBZI010000001">
    <property type="protein sequence ID" value="NYI08699.1"/>
    <property type="molecule type" value="Genomic_DNA"/>
</dbReference>
<dbReference type="Pfam" id="PF00512">
    <property type="entry name" value="HisKA"/>
    <property type="match status" value="1"/>
</dbReference>
<gene>
    <name evidence="10" type="ORF">BKA05_000214</name>
</gene>
<keyword evidence="5" id="KW-0808">Transferase</keyword>
<comment type="subcellular location">
    <subcellularLocation>
        <location evidence="2">Cell membrane</location>
    </subcellularLocation>
</comment>
<evidence type="ECO:0000256" key="5">
    <source>
        <dbReference type="ARBA" id="ARBA00022679"/>
    </source>
</evidence>
<dbReference type="SUPFAM" id="SSF55874">
    <property type="entry name" value="ATPase domain of HSP90 chaperone/DNA topoisomerase II/histidine kinase"/>
    <property type="match status" value="1"/>
</dbReference>
<dbReference type="Gene3D" id="1.10.287.130">
    <property type="match status" value="1"/>
</dbReference>
<dbReference type="InterPro" id="IPR036097">
    <property type="entry name" value="HisK_dim/P_sf"/>
</dbReference>
<dbReference type="InterPro" id="IPR036890">
    <property type="entry name" value="HATPase_C_sf"/>
</dbReference>
<dbReference type="InterPro" id="IPR003661">
    <property type="entry name" value="HisK_dim/P_dom"/>
</dbReference>
<feature type="domain" description="Histidine kinase" evidence="9">
    <location>
        <begin position="134"/>
        <end position="346"/>
    </location>
</feature>
<dbReference type="Pfam" id="PF02518">
    <property type="entry name" value="HATPase_c"/>
    <property type="match status" value="1"/>
</dbReference>
<keyword evidence="6 10" id="KW-0418">Kinase</keyword>
<dbReference type="SMART" id="SM00387">
    <property type="entry name" value="HATPase_c"/>
    <property type="match status" value="1"/>
</dbReference>
<name>A0A7Y9YBB8_9ACTN</name>
<feature type="region of interest" description="Disordered" evidence="8">
    <location>
        <begin position="1"/>
        <end position="21"/>
    </location>
</feature>
<dbReference type="InterPro" id="IPR050736">
    <property type="entry name" value="Sensor_HK_Regulatory"/>
</dbReference>
<dbReference type="InterPro" id="IPR003594">
    <property type="entry name" value="HATPase_dom"/>
</dbReference>
<dbReference type="InterPro" id="IPR004358">
    <property type="entry name" value="Sig_transdc_His_kin-like_C"/>
</dbReference>
<dbReference type="Gene3D" id="3.30.565.10">
    <property type="entry name" value="Histidine kinase-like ATPase, C-terminal domain"/>
    <property type="match status" value="1"/>
</dbReference>
<dbReference type="EC" id="2.7.13.3" evidence="3"/>
<dbReference type="SUPFAM" id="SSF47384">
    <property type="entry name" value="Homodimeric domain of signal transducing histidine kinase"/>
    <property type="match status" value="1"/>
</dbReference>
<evidence type="ECO:0000256" key="8">
    <source>
        <dbReference type="SAM" id="MobiDB-lite"/>
    </source>
</evidence>
<dbReference type="PANTHER" id="PTHR43711:SF1">
    <property type="entry name" value="HISTIDINE KINASE 1"/>
    <property type="match status" value="1"/>
</dbReference>
<dbReference type="PANTHER" id="PTHR43711">
    <property type="entry name" value="TWO-COMPONENT HISTIDINE KINASE"/>
    <property type="match status" value="1"/>
</dbReference>
<keyword evidence="4" id="KW-0597">Phosphoprotein</keyword>
<evidence type="ECO:0000256" key="1">
    <source>
        <dbReference type="ARBA" id="ARBA00000085"/>
    </source>
</evidence>
<evidence type="ECO:0000256" key="2">
    <source>
        <dbReference type="ARBA" id="ARBA00004236"/>
    </source>
</evidence>
<evidence type="ECO:0000256" key="6">
    <source>
        <dbReference type="ARBA" id="ARBA00022777"/>
    </source>
</evidence>
<evidence type="ECO:0000313" key="10">
    <source>
        <dbReference type="EMBL" id="NYI08699.1"/>
    </source>
</evidence>
<organism evidence="10 11">
    <name type="scientific">Nocardioides marinus</name>
    <dbReference type="NCBI Taxonomy" id="374514"/>
    <lineage>
        <taxon>Bacteria</taxon>
        <taxon>Bacillati</taxon>
        <taxon>Actinomycetota</taxon>
        <taxon>Actinomycetes</taxon>
        <taxon>Propionibacteriales</taxon>
        <taxon>Nocardioidaceae</taxon>
        <taxon>Nocardioides</taxon>
    </lineage>
</organism>
<dbReference type="RefSeq" id="WP_179529776.1">
    <property type="nucleotide sequence ID" value="NZ_BAAAPP010000002.1"/>
</dbReference>
<keyword evidence="11" id="KW-1185">Reference proteome</keyword>
<dbReference type="SMART" id="SM00388">
    <property type="entry name" value="HisKA"/>
    <property type="match status" value="1"/>
</dbReference>
<comment type="caution">
    <text evidence="10">The sequence shown here is derived from an EMBL/GenBank/DDBJ whole genome shotgun (WGS) entry which is preliminary data.</text>
</comment>
<dbReference type="AlphaFoldDB" id="A0A7Y9YBB8"/>
<dbReference type="PROSITE" id="PS50109">
    <property type="entry name" value="HIS_KIN"/>
    <property type="match status" value="1"/>
</dbReference>
<dbReference type="InterPro" id="IPR005467">
    <property type="entry name" value="His_kinase_dom"/>
</dbReference>
<evidence type="ECO:0000256" key="4">
    <source>
        <dbReference type="ARBA" id="ARBA00022553"/>
    </source>
</evidence>
<dbReference type="GO" id="GO:0005886">
    <property type="term" value="C:plasma membrane"/>
    <property type="evidence" value="ECO:0007669"/>
    <property type="project" value="UniProtKB-SubCell"/>
</dbReference>
<protein>
    <recommendedName>
        <fullName evidence="3">histidine kinase</fullName>
        <ecNumber evidence="3">2.7.13.3</ecNumber>
    </recommendedName>
</protein>
<dbReference type="CDD" id="cd00075">
    <property type="entry name" value="HATPase"/>
    <property type="match status" value="1"/>
</dbReference>
<reference evidence="10 11" key="1">
    <citation type="submission" date="2020-07" db="EMBL/GenBank/DDBJ databases">
        <title>Sequencing the genomes of 1000 actinobacteria strains.</title>
        <authorList>
            <person name="Klenk H.-P."/>
        </authorList>
    </citation>
    <scope>NUCLEOTIDE SEQUENCE [LARGE SCALE GENOMIC DNA]</scope>
    <source>
        <strain evidence="10 11">DSM 18248</strain>
    </source>
</reference>
<comment type="catalytic activity">
    <reaction evidence="1">
        <text>ATP + protein L-histidine = ADP + protein N-phospho-L-histidine.</text>
        <dbReference type="EC" id="2.7.13.3"/>
    </reaction>
</comment>
<accession>A0A7Y9YBB8</accession>
<dbReference type="Proteomes" id="UP000537326">
    <property type="component" value="Unassembled WGS sequence"/>
</dbReference>
<feature type="compositionally biased region" description="Low complexity" evidence="8">
    <location>
        <begin position="1"/>
        <end position="18"/>
    </location>
</feature>
<keyword evidence="7" id="KW-0902">Two-component regulatory system</keyword>